<dbReference type="Proteomes" id="UP000037185">
    <property type="component" value="Unassembled WGS sequence"/>
</dbReference>
<comment type="caution">
    <text evidence="1">The sequence shown here is derived from an EMBL/GenBank/DDBJ whole genome shotgun (WGS) entry which is preliminary data.</text>
</comment>
<keyword evidence="2" id="KW-1185">Reference proteome</keyword>
<protein>
    <submittedName>
        <fullName evidence="1">Uncharacterized protein</fullName>
    </submittedName>
</protein>
<dbReference type="EMBL" id="LGSP01000147">
    <property type="protein sequence ID" value="KNE78721.1"/>
    <property type="molecule type" value="Genomic_DNA"/>
</dbReference>
<gene>
    <name evidence="1" type="ORF">ADZ36_31670</name>
</gene>
<sequence>MSRESDTTSSGPQGHGGAASYPSGTPPYGTRRYPSLHPPQDAPDAPEAADAGRPSEPEEQPKTETTLTTRIRINIPGSRPIPPVVMRTPVEDRSSATKPGVPGPGRPAEERQPSASASAAGGGREETGKNPSVPGGQGGGERASDWF</sequence>
<reference evidence="1" key="1">
    <citation type="submission" date="2015-07" db="EMBL/GenBank/DDBJ databases">
        <title>Draft genome sequence of Streptomyces fradiae, a resistant strain to nitron-oligomycin.</title>
        <authorList>
            <person name="Vatlin A.A."/>
            <person name="Bekker O.B."/>
            <person name="Danilenko V.N."/>
        </authorList>
    </citation>
    <scope>NUCLEOTIDE SEQUENCE</scope>
    <source>
        <strain evidence="1">Olg1-1</strain>
    </source>
</reference>
<name>A0ACC4W2I2_STRFR</name>
<evidence type="ECO:0000313" key="2">
    <source>
        <dbReference type="Proteomes" id="UP000037185"/>
    </source>
</evidence>
<accession>A0ACC4W2I2</accession>
<organism evidence="1 2">
    <name type="scientific">Streptomyces fradiae</name>
    <name type="common">Streptomyces roseoflavus</name>
    <dbReference type="NCBI Taxonomy" id="1906"/>
    <lineage>
        <taxon>Bacteria</taxon>
        <taxon>Bacillati</taxon>
        <taxon>Actinomycetota</taxon>
        <taxon>Actinomycetes</taxon>
        <taxon>Kitasatosporales</taxon>
        <taxon>Streptomycetaceae</taxon>
        <taxon>Streptomyces</taxon>
    </lineage>
</organism>
<proteinExistence type="predicted"/>
<feature type="non-terminal residue" evidence="1">
    <location>
        <position position="147"/>
    </location>
</feature>
<evidence type="ECO:0000313" key="1">
    <source>
        <dbReference type="EMBL" id="KNE78721.1"/>
    </source>
</evidence>